<keyword evidence="3" id="KW-1185">Reference proteome</keyword>
<protein>
    <recommendedName>
        <fullName evidence="1">Inosine monophosphate cyclohydrolase-like domain-containing protein</fullName>
    </recommendedName>
</protein>
<gene>
    <name evidence="2" type="ORF">J2T15_005139</name>
</gene>
<feature type="domain" description="Inosine monophosphate cyclohydrolase-like" evidence="1">
    <location>
        <begin position="13"/>
        <end position="219"/>
    </location>
</feature>
<dbReference type="Gene3D" id="3.60.20.20">
    <property type="entry name" value="Inosine monophosphate cyclohydrolase-like"/>
    <property type="match status" value="1"/>
</dbReference>
<organism evidence="2 3">
    <name type="scientific">Paenibacillus harenae</name>
    <dbReference type="NCBI Taxonomy" id="306543"/>
    <lineage>
        <taxon>Bacteria</taxon>
        <taxon>Bacillati</taxon>
        <taxon>Bacillota</taxon>
        <taxon>Bacilli</taxon>
        <taxon>Bacillales</taxon>
        <taxon>Paenibacillaceae</taxon>
        <taxon>Paenibacillus</taxon>
    </lineage>
</organism>
<dbReference type="RefSeq" id="WP_307207519.1">
    <property type="nucleotide sequence ID" value="NZ_JAUSST010000009.1"/>
</dbReference>
<evidence type="ECO:0000313" key="3">
    <source>
        <dbReference type="Proteomes" id="UP001229346"/>
    </source>
</evidence>
<evidence type="ECO:0000313" key="2">
    <source>
        <dbReference type="EMBL" id="MDQ0115672.1"/>
    </source>
</evidence>
<dbReference type="Proteomes" id="UP001229346">
    <property type="component" value="Unassembled WGS sequence"/>
</dbReference>
<accession>A0ABT9U7Q1</accession>
<name>A0ABT9U7Q1_PAEHA</name>
<proteinExistence type="predicted"/>
<reference evidence="2 3" key="1">
    <citation type="submission" date="2023-07" db="EMBL/GenBank/DDBJ databases">
        <title>Sorghum-associated microbial communities from plants grown in Nebraska, USA.</title>
        <authorList>
            <person name="Schachtman D."/>
        </authorList>
    </citation>
    <scope>NUCLEOTIDE SEQUENCE [LARGE SCALE GENOMIC DNA]</scope>
    <source>
        <strain evidence="2 3">CC482</strain>
    </source>
</reference>
<dbReference type="SUPFAM" id="SSF75569">
    <property type="entry name" value="Archaeal IMP cyclohydrolase PurO"/>
    <property type="match status" value="1"/>
</dbReference>
<sequence length="234" mass="27040">MTNVEQQLFANPYPGRTLTIGMTPSGEHYAQIYWIMGRSDNSRNRVFELDGHSVRNAAYDPSKLEDPSLIIYHPIRVHEEQHIVSNGDQTDTLHDGFAQGLTFEDALKERQYEPDPPHYTPRISGVIDTRARQYSLSILKSNNNDKAVCIRNFYHYSSFTPGIGHCIHTYRSEEHGVLRPFIGEPIEIPIFDSMKETADFYWRSLNEDNKISLLVKYISVQDHTSHFVIINKNR</sequence>
<dbReference type="InterPro" id="IPR036795">
    <property type="entry name" value="IMP_cyclohydrolase-like_sf"/>
</dbReference>
<dbReference type="EMBL" id="JAUSSU010000012">
    <property type="protein sequence ID" value="MDQ0115672.1"/>
    <property type="molecule type" value="Genomic_DNA"/>
</dbReference>
<evidence type="ECO:0000259" key="1">
    <source>
        <dbReference type="Pfam" id="PF07826"/>
    </source>
</evidence>
<comment type="caution">
    <text evidence="2">The sequence shown here is derived from an EMBL/GenBank/DDBJ whole genome shotgun (WGS) entry which is preliminary data.</text>
</comment>
<dbReference type="InterPro" id="IPR020600">
    <property type="entry name" value="IMP_cyclohydrolase-like"/>
</dbReference>
<dbReference type="Pfam" id="PF07826">
    <property type="entry name" value="IMP_cyclohyd"/>
    <property type="match status" value="1"/>
</dbReference>